<comment type="similarity">
    <text evidence="2">Belongs to the class-I pyridoxal-phosphate-dependent aminotransferase family.</text>
</comment>
<dbReference type="InterPro" id="IPR015422">
    <property type="entry name" value="PyrdxlP-dep_Trfase_small"/>
</dbReference>
<dbReference type="PANTHER" id="PTHR46383">
    <property type="entry name" value="ASPARTATE AMINOTRANSFERASE"/>
    <property type="match status" value="1"/>
</dbReference>
<dbReference type="SUPFAM" id="SSF53383">
    <property type="entry name" value="PLP-dependent transferases"/>
    <property type="match status" value="1"/>
</dbReference>
<dbReference type="CDD" id="cd00609">
    <property type="entry name" value="AAT_like"/>
    <property type="match status" value="1"/>
</dbReference>
<reference evidence="8" key="1">
    <citation type="submission" date="2022-11" db="UniProtKB">
        <authorList>
            <consortium name="WormBaseParasite"/>
        </authorList>
    </citation>
    <scope>IDENTIFICATION</scope>
</reference>
<dbReference type="GO" id="GO:0006520">
    <property type="term" value="P:amino acid metabolic process"/>
    <property type="evidence" value="ECO:0007669"/>
    <property type="project" value="InterPro"/>
</dbReference>
<protein>
    <submittedName>
        <fullName evidence="8">Aminotransferase class I/classII domain-containing protein</fullName>
    </submittedName>
</protein>
<sequence>MVIVRINNGLVREDLGFGTSASLGLNYLIKDRISSGEELFHFGFGESPFPVPLPFLQGLIENAHKNEYLNSQGLSSLREKLIRFHKVQGDFDHFTPDDVVLAAGSKELIYHMINVFSGDILMPSPCWMSYAPQSVLSNKSYFIIETDFENRYIPTARNIETTLSLTDPDTPKLLILNFPSNPTGQMPTEKQLIE</sequence>
<keyword evidence="3" id="KW-0032">Aminotransferase</keyword>
<comment type="cofactor">
    <cofactor evidence="1">
        <name>pyridoxal 5'-phosphate</name>
        <dbReference type="ChEBI" id="CHEBI:597326"/>
    </cofactor>
</comment>
<dbReference type="InterPro" id="IPR050596">
    <property type="entry name" value="AspAT/PAT-like"/>
</dbReference>
<evidence type="ECO:0000259" key="6">
    <source>
        <dbReference type="Pfam" id="PF00155"/>
    </source>
</evidence>
<evidence type="ECO:0000256" key="5">
    <source>
        <dbReference type="ARBA" id="ARBA00022898"/>
    </source>
</evidence>
<evidence type="ECO:0000313" key="8">
    <source>
        <dbReference type="WBParaSite" id="jg2216"/>
    </source>
</evidence>
<dbReference type="InterPro" id="IPR015421">
    <property type="entry name" value="PyrdxlP-dep_Trfase_major"/>
</dbReference>
<accession>A0A915DP90</accession>
<evidence type="ECO:0000256" key="2">
    <source>
        <dbReference type="ARBA" id="ARBA00007441"/>
    </source>
</evidence>
<evidence type="ECO:0000256" key="4">
    <source>
        <dbReference type="ARBA" id="ARBA00022679"/>
    </source>
</evidence>
<name>A0A915DP90_9BILA</name>
<dbReference type="Pfam" id="PF00155">
    <property type="entry name" value="Aminotran_1_2"/>
    <property type="match status" value="1"/>
</dbReference>
<evidence type="ECO:0000313" key="7">
    <source>
        <dbReference type="Proteomes" id="UP000887574"/>
    </source>
</evidence>
<dbReference type="InterPro" id="IPR015424">
    <property type="entry name" value="PyrdxlP-dep_Trfase"/>
</dbReference>
<proteinExistence type="inferred from homology"/>
<keyword evidence="4" id="KW-0808">Transferase</keyword>
<dbReference type="Gene3D" id="3.40.640.10">
    <property type="entry name" value="Type I PLP-dependent aspartate aminotransferase-like (Major domain)"/>
    <property type="match status" value="1"/>
</dbReference>
<evidence type="ECO:0000256" key="3">
    <source>
        <dbReference type="ARBA" id="ARBA00022576"/>
    </source>
</evidence>
<dbReference type="GO" id="GO:0008483">
    <property type="term" value="F:transaminase activity"/>
    <property type="evidence" value="ECO:0007669"/>
    <property type="project" value="UniProtKB-KW"/>
</dbReference>
<dbReference type="WBParaSite" id="jg2216">
    <property type="protein sequence ID" value="jg2216"/>
    <property type="gene ID" value="jg2216"/>
</dbReference>
<feature type="domain" description="Aminotransferase class I/classII large" evidence="6">
    <location>
        <begin position="64"/>
        <end position="192"/>
    </location>
</feature>
<evidence type="ECO:0000256" key="1">
    <source>
        <dbReference type="ARBA" id="ARBA00001933"/>
    </source>
</evidence>
<organism evidence="7 8">
    <name type="scientific">Ditylenchus dipsaci</name>
    <dbReference type="NCBI Taxonomy" id="166011"/>
    <lineage>
        <taxon>Eukaryota</taxon>
        <taxon>Metazoa</taxon>
        <taxon>Ecdysozoa</taxon>
        <taxon>Nematoda</taxon>
        <taxon>Chromadorea</taxon>
        <taxon>Rhabditida</taxon>
        <taxon>Tylenchina</taxon>
        <taxon>Tylenchomorpha</taxon>
        <taxon>Sphaerularioidea</taxon>
        <taxon>Anguinidae</taxon>
        <taxon>Anguininae</taxon>
        <taxon>Ditylenchus</taxon>
    </lineage>
</organism>
<dbReference type="PANTHER" id="PTHR46383:SF1">
    <property type="entry name" value="ASPARTATE AMINOTRANSFERASE"/>
    <property type="match status" value="1"/>
</dbReference>
<dbReference type="GO" id="GO:0030170">
    <property type="term" value="F:pyridoxal phosphate binding"/>
    <property type="evidence" value="ECO:0007669"/>
    <property type="project" value="InterPro"/>
</dbReference>
<keyword evidence="5" id="KW-0663">Pyridoxal phosphate</keyword>
<dbReference type="AlphaFoldDB" id="A0A915DP90"/>
<dbReference type="Proteomes" id="UP000887574">
    <property type="component" value="Unplaced"/>
</dbReference>
<dbReference type="Gene3D" id="3.90.1150.10">
    <property type="entry name" value="Aspartate Aminotransferase, domain 1"/>
    <property type="match status" value="1"/>
</dbReference>
<dbReference type="InterPro" id="IPR004839">
    <property type="entry name" value="Aminotransferase_I/II_large"/>
</dbReference>
<keyword evidence="7" id="KW-1185">Reference proteome</keyword>